<evidence type="ECO:0000256" key="1">
    <source>
        <dbReference type="ARBA" id="ARBA00022801"/>
    </source>
</evidence>
<feature type="domain" description="Response regulatory" evidence="4">
    <location>
        <begin position="19"/>
        <end position="133"/>
    </location>
</feature>
<dbReference type="Gene3D" id="3.60.40.10">
    <property type="entry name" value="PPM-type phosphatase domain"/>
    <property type="match status" value="1"/>
</dbReference>
<dbReference type="InterPro" id="IPR001932">
    <property type="entry name" value="PPM-type_phosphatase-like_dom"/>
</dbReference>
<keyword evidence="1" id="KW-0378">Hydrolase</keyword>
<dbReference type="Pfam" id="PF00072">
    <property type="entry name" value="Response_reg"/>
    <property type="match status" value="1"/>
</dbReference>
<sequence>MPAPEMAERYQTMNESCRTLLIIDDDKPVRHSIAAFLEDSGYNVLEAADGPTGLALFEARDIELVITDLRMPTMDGLGVLKSLHEKSTDTPVIVISGAGVMSDVVSALRLGAADYLIKPIVDMAVLEHSVEKALERRDLLAQNKKYREKLEKVNKDLRDNLRVLERDQLAGRQVQRRLLPKALTTSEGYSAAHHIAPSLYLSGDFVDYAHIKGRYLAFYLADVSGHGASSAFVTIWLKHMVSRMVREEGLFGDEASFADGANHMLRSINRELNETSLNHHLTFFVGVIDTHTQEMRYVVAGHLPMPLLVTDKGAEFIAGSGKPVGIFRDVNWKIHSQILPEKFSLVCFSDGVLEILPPKTLQEKEAYLLELLAQKAQNLEAVCDAVGVDEVSATPDDIAILTITRGY</sequence>
<dbReference type="Proteomes" id="UP001595548">
    <property type="component" value="Unassembled WGS sequence"/>
</dbReference>
<dbReference type="InterPro" id="IPR036457">
    <property type="entry name" value="PPM-type-like_dom_sf"/>
</dbReference>
<evidence type="ECO:0000313" key="6">
    <source>
        <dbReference type="Proteomes" id="UP001595548"/>
    </source>
</evidence>
<evidence type="ECO:0000256" key="2">
    <source>
        <dbReference type="PROSITE-ProRule" id="PRU00169"/>
    </source>
</evidence>
<reference evidence="6" key="1">
    <citation type="journal article" date="2019" name="Int. J. Syst. Evol. Microbiol.">
        <title>The Global Catalogue of Microorganisms (GCM) 10K type strain sequencing project: providing services to taxonomists for standard genome sequencing and annotation.</title>
        <authorList>
            <consortium name="The Broad Institute Genomics Platform"/>
            <consortium name="The Broad Institute Genome Sequencing Center for Infectious Disease"/>
            <person name="Wu L."/>
            <person name="Ma J."/>
        </authorList>
    </citation>
    <scope>NUCLEOTIDE SEQUENCE [LARGE SCALE GENOMIC DNA]</scope>
    <source>
        <strain evidence="6">KCTC 52141</strain>
    </source>
</reference>
<dbReference type="PANTHER" id="PTHR43156">
    <property type="entry name" value="STAGE II SPORULATION PROTEIN E-RELATED"/>
    <property type="match status" value="1"/>
</dbReference>
<dbReference type="PROSITE" id="PS50110">
    <property type="entry name" value="RESPONSE_REGULATORY"/>
    <property type="match status" value="1"/>
</dbReference>
<dbReference type="CDD" id="cd17555">
    <property type="entry name" value="REC_RssB-like"/>
    <property type="match status" value="1"/>
</dbReference>
<dbReference type="EMBL" id="JBHRTL010000031">
    <property type="protein sequence ID" value="MFC3157002.1"/>
    <property type="molecule type" value="Genomic_DNA"/>
</dbReference>
<dbReference type="InterPro" id="IPR049510">
    <property type="entry name" value="RssB-like_REC"/>
</dbReference>
<name>A0ABV7HZW5_9GAMM</name>
<keyword evidence="2" id="KW-0597">Phosphoprotein</keyword>
<feature type="coiled-coil region" evidence="3">
    <location>
        <begin position="136"/>
        <end position="167"/>
    </location>
</feature>
<dbReference type="PANTHER" id="PTHR43156:SF2">
    <property type="entry name" value="STAGE II SPORULATION PROTEIN E"/>
    <property type="match status" value="1"/>
</dbReference>
<keyword evidence="3" id="KW-0175">Coiled coil</keyword>
<dbReference type="InterPro" id="IPR052016">
    <property type="entry name" value="Bact_Sigma-Reg"/>
</dbReference>
<accession>A0ABV7HZW5</accession>
<dbReference type="InterPro" id="IPR011006">
    <property type="entry name" value="CheY-like_superfamily"/>
</dbReference>
<protein>
    <submittedName>
        <fullName evidence="5">SpoIIE family protein phosphatase</fullName>
    </submittedName>
</protein>
<dbReference type="SMART" id="SM00448">
    <property type="entry name" value="REC"/>
    <property type="match status" value="1"/>
</dbReference>
<dbReference type="Pfam" id="PF07228">
    <property type="entry name" value="SpoIIE"/>
    <property type="match status" value="1"/>
</dbReference>
<keyword evidence="6" id="KW-1185">Reference proteome</keyword>
<organism evidence="5 6">
    <name type="scientific">Gilvimarinus japonicus</name>
    <dbReference type="NCBI Taxonomy" id="1796469"/>
    <lineage>
        <taxon>Bacteria</taxon>
        <taxon>Pseudomonadati</taxon>
        <taxon>Pseudomonadota</taxon>
        <taxon>Gammaproteobacteria</taxon>
        <taxon>Cellvibrionales</taxon>
        <taxon>Cellvibrionaceae</taxon>
        <taxon>Gilvimarinus</taxon>
    </lineage>
</organism>
<evidence type="ECO:0000259" key="4">
    <source>
        <dbReference type="PROSITE" id="PS50110"/>
    </source>
</evidence>
<dbReference type="Gene3D" id="3.40.50.2300">
    <property type="match status" value="1"/>
</dbReference>
<gene>
    <name evidence="5" type="ORF">ACFOEB_17470</name>
</gene>
<feature type="modified residue" description="4-aspartylphosphate" evidence="2">
    <location>
        <position position="68"/>
    </location>
</feature>
<evidence type="ECO:0000313" key="5">
    <source>
        <dbReference type="EMBL" id="MFC3157002.1"/>
    </source>
</evidence>
<proteinExistence type="predicted"/>
<dbReference type="SMART" id="SM00331">
    <property type="entry name" value="PP2C_SIG"/>
    <property type="match status" value="1"/>
</dbReference>
<dbReference type="Gene3D" id="1.20.5.390">
    <property type="entry name" value="L1 transposable element, trimerization domain"/>
    <property type="match status" value="1"/>
</dbReference>
<comment type="caution">
    <text evidence="5">The sequence shown here is derived from an EMBL/GenBank/DDBJ whole genome shotgun (WGS) entry which is preliminary data.</text>
</comment>
<dbReference type="SUPFAM" id="SSF52172">
    <property type="entry name" value="CheY-like"/>
    <property type="match status" value="1"/>
</dbReference>
<dbReference type="RefSeq" id="WP_382418527.1">
    <property type="nucleotide sequence ID" value="NZ_AP031500.1"/>
</dbReference>
<evidence type="ECO:0000256" key="3">
    <source>
        <dbReference type="SAM" id="Coils"/>
    </source>
</evidence>
<dbReference type="InterPro" id="IPR001789">
    <property type="entry name" value="Sig_transdc_resp-reg_receiver"/>
</dbReference>